<dbReference type="STRING" id="1134406.ADN00_04970"/>
<reference evidence="1 2" key="1">
    <citation type="submission" date="2015-07" db="EMBL/GenBank/DDBJ databases">
        <title>Genome sequence of Ornatilinea apprima DSM 23815.</title>
        <authorList>
            <person name="Hemp J."/>
            <person name="Ward L.M."/>
            <person name="Pace L.A."/>
            <person name="Fischer W.W."/>
        </authorList>
    </citation>
    <scope>NUCLEOTIDE SEQUENCE [LARGE SCALE GENOMIC DNA]</scope>
    <source>
        <strain evidence="1 2">P3M-1</strain>
    </source>
</reference>
<evidence type="ECO:0000313" key="1">
    <source>
        <dbReference type="EMBL" id="KPL79198.1"/>
    </source>
</evidence>
<organism evidence="1 2">
    <name type="scientific">Ornatilinea apprima</name>
    <dbReference type="NCBI Taxonomy" id="1134406"/>
    <lineage>
        <taxon>Bacteria</taxon>
        <taxon>Bacillati</taxon>
        <taxon>Chloroflexota</taxon>
        <taxon>Anaerolineae</taxon>
        <taxon>Anaerolineales</taxon>
        <taxon>Anaerolineaceae</taxon>
        <taxon>Ornatilinea</taxon>
    </lineage>
</organism>
<evidence type="ECO:0000313" key="2">
    <source>
        <dbReference type="Proteomes" id="UP000050417"/>
    </source>
</evidence>
<protein>
    <submittedName>
        <fullName evidence="1">Uncharacterized protein</fullName>
    </submittedName>
</protein>
<gene>
    <name evidence="1" type="ORF">ADN00_04970</name>
</gene>
<dbReference type="Proteomes" id="UP000050417">
    <property type="component" value="Unassembled WGS sequence"/>
</dbReference>
<keyword evidence="2" id="KW-1185">Reference proteome</keyword>
<dbReference type="AlphaFoldDB" id="A0A0P6YB98"/>
<accession>A0A0P6YB98</accession>
<name>A0A0P6YB98_9CHLR</name>
<sequence>MTFQVLEFSFLWNFLNPSYDYRIQRMQAPAIGQAASSRGTSWADSNLASRPVRNSAKLSRMDIN</sequence>
<comment type="caution">
    <text evidence="1">The sequence shown here is derived from an EMBL/GenBank/DDBJ whole genome shotgun (WGS) entry which is preliminary data.</text>
</comment>
<proteinExistence type="predicted"/>
<dbReference type="EMBL" id="LGCL01000015">
    <property type="protein sequence ID" value="KPL79198.1"/>
    <property type="molecule type" value="Genomic_DNA"/>
</dbReference>